<dbReference type="SUPFAM" id="SSF102114">
    <property type="entry name" value="Radical SAM enzymes"/>
    <property type="match status" value="1"/>
</dbReference>
<evidence type="ECO:0000259" key="6">
    <source>
        <dbReference type="PROSITE" id="PS51918"/>
    </source>
</evidence>
<dbReference type="PROSITE" id="PS51918">
    <property type="entry name" value="RADICAL_SAM"/>
    <property type="match status" value="1"/>
</dbReference>
<evidence type="ECO:0000256" key="4">
    <source>
        <dbReference type="ARBA" id="ARBA00023004"/>
    </source>
</evidence>
<dbReference type="Gene3D" id="3.20.20.70">
    <property type="entry name" value="Aldolase class I"/>
    <property type="match status" value="1"/>
</dbReference>
<dbReference type="InterPro" id="IPR006638">
    <property type="entry name" value="Elp3/MiaA/NifB-like_rSAM"/>
</dbReference>
<sequence length="291" mass="32984">MRYVGKLYRPWMEASSLLIQVTIGCSNNECSFCDMYRDKPQFKRRKLEDIYADIEEARRRYPLVTDFFLIDGNVMVLKADHIIKTIEKIKELFPEVKNIALYSQYNDFRRKTVNELKAIKAAGLTKAYVGLESGDAKVLEDTTTHMTPQQAIEGAAKAKAAGIKVLASFIFGLGGKYRSKAHIENTVSLLNILQPEEIAPMALAIQPGTPLAKQVESGEFVQATPLQILEEEKYLLENLNINTYYWGNHGNNIMPMKGNFPDMKTPFLHYINGAIETNPVTKEDVWATNPW</sequence>
<dbReference type="GO" id="GO:0046872">
    <property type="term" value="F:metal ion binding"/>
    <property type="evidence" value="ECO:0007669"/>
    <property type="project" value="UniProtKB-KW"/>
</dbReference>
<name>A0A5D0ILE7_9FLAO</name>
<dbReference type="PANTHER" id="PTHR43409">
    <property type="entry name" value="ANAEROBIC MAGNESIUM-PROTOPORPHYRIN IX MONOMETHYL ESTER CYCLASE-RELATED"/>
    <property type="match status" value="1"/>
</dbReference>
<dbReference type="InterPro" id="IPR013785">
    <property type="entry name" value="Aldolase_TIM"/>
</dbReference>
<protein>
    <submittedName>
        <fullName evidence="7">Radical SAM protein</fullName>
    </submittedName>
</protein>
<keyword evidence="8" id="KW-1185">Reference proteome</keyword>
<evidence type="ECO:0000256" key="3">
    <source>
        <dbReference type="ARBA" id="ARBA00022723"/>
    </source>
</evidence>
<dbReference type="SFLD" id="SFLDS00029">
    <property type="entry name" value="Radical_SAM"/>
    <property type="match status" value="1"/>
</dbReference>
<dbReference type="Pfam" id="PF04055">
    <property type="entry name" value="Radical_SAM"/>
    <property type="match status" value="1"/>
</dbReference>
<evidence type="ECO:0000256" key="2">
    <source>
        <dbReference type="ARBA" id="ARBA00022691"/>
    </source>
</evidence>
<dbReference type="AlphaFoldDB" id="A0A5D0ILE7"/>
<dbReference type="GO" id="GO:0051536">
    <property type="term" value="F:iron-sulfur cluster binding"/>
    <property type="evidence" value="ECO:0007669"/>
    <property type="project" value="UniProtKB-KW"/>
</dbReference>
<dbReference type="Proteomes" id="UP000323930">
    <property type="component" value="Unassembled WGS sequence"/>
</dbReference>
<comment type="cofactor">
    <cofactor evidence="1">
        <name>[4Fe-4S] cluster</name>
        <dbReference type="ChEBI" id="CHEBI:49883"/>
    </cofactor>
</comment>
<dbReference type="SFLD" id="SFLDG01082">
    <property type="entry name" value="B12-binding_domain_containing"/>
    <property type="match status" value="1"/>
</dbReference>
<reference evidence="7 8" key="1">
    <citation type="submission" date="2019-08" db="EMBL/GenBank/DDBJ databases">
        <title>Seonamhaeicola sediminis sp. nov., isolated from marine sediment.</title>
        <authorList>
            <person name="Cao W.R."/>
        </authorList>
    </citation>
    <scope>NUCLEOTIDE SEQUENCE [LARGE SCALE GENOMIC DNA]</scope>
    <source>
        <strain evidence="7 8">B011</strain>
    </source>
</reference>
<dbReference type="PANTHER" id="PTHR43409:SF4">
    <property type="entry name" value="RADICAL SAM SUPERFAMILY PROTEIN"/>
    <property type="match status" value="1"/>
</dbReference>
<dbReference type="SMART" id="SM00729">
    <property type="entry name" value="Elp3"/>
    <property type="match status" value="1"/>
</dbReference>
<organism evidence="7 8">
    <name type="scientific">Seonamhaeicola marinus</name>
    <dbReference type="NCBI Taxonomy" id="1912246"/>
    <lineage>
        <taxon>Bacteria</taxon>
        <taxon>Pseudomonadati</taxon>
        <taxon>Bacteroidota</taxon>
        <taxon>Flavobacteriia</taxon>
        <taxon>Flavobacteriales</taxon>
        <taxon>Flavobacteriaceae</taxon>
    </lineage>
</organism>
<keyword evidence="3" id="KW-0479">Metal-binding</keyword>
<comment type="caution">
    <text evidence="7">The sequence shown here is derived from an EMBL/GenBank/DDBJ whole genome shotgun (WGS) entry which is preliminary data.</text>
</comment>
<accession>A0A5D0ILE7</accession>
<dbReference type="PROSITE" id="PS51257">
    <property type="entry name" value="PROKAR_LIPOPROTEIN"/>
    <property type="match status" value="1"/>
</dbReference>
<evidence type="ECO:0000313" key="7">
    <source>
        <dbReference type="EMBL" id="TYA84316.1"/>
    </source>
</evidence>
<keyword evidence="4" id="KW-0408">Iron</keyword>
<proteinExistence type="predicted"/>
<dbReference type="SFLD" id="SFLDG01095">
    <property type="entry name" value="Uncharacterised_Radical_SAM_Su"/>
    <property type="match status" value="1"/>
</dbReference>
<dbReference type="GO" id="GO:0003824">
    <property type="term" value="F:catalytic activity"/>
    <property type="evidence" value="ECO:0007669"/>
    <property type="project" value="InterPro"/>
</dbReference>
<dbReference type="InterPro" id="IPR058240">
    <property type="entry name" value="rSAM_sf"/>
</dbReference>
<keyword evidence="2" id="KW-0949">S-adenosyl-L-methionine</keyword>
<gene>
    <name evidence="7" type="ORF">FUA24_06630</name>
</gene>
<dbReference type="InterPro" id="IPR007197">
    <property type="entry name" value="rSAM"/>
</dbReference>
<evidence type="ECO:0000256" key="1">
    <source>
        <dbReference type="ARBA" id="ARBA00001966"/>
    </source>
</evidence>
<feature type="domain" description="Radical SAM core" evidence="6">
    <location>
        <begin position="11"/>
        <end position="248"/>
    </location>
</feature>
<keyword evidence="5" id="KW-0411">Iron-sulfur</keyword>
<evidence type="ECO:0000256" key="5">
    <source>
        <dbReference type="ARBA" id="ARBA00023014"/>
    </source>
</evidence>
<dbReference type="OrthoDB" id="9777636at2"/>
<dbReference type="InterPro" id="IPR051198">
    <property type="entry name" value="BchE-like"/>
</dbReference>
<dbReference type="EMBL" id="VSDQ01000409">
    <property type="protein sequence ID" value="TYA84316.1"/>
    <property type="molecule type" value="Genomic_DNA"/>
</dbReference>
<dbReference type="RefSeq" id="WP_148540796.1">
    <property type="nucleotide sequence ID" value="NZ_VSDQ01000409.1"/>
</dbReference>
<evidence type="ECO:0000313" key="8">
    <source>
        <dbReference type="Proteomes" id="UP000323930"/>
    </source>
</evidence>